<dbReference type="EMBL" id="LR796466">
    <property type="protein sequence ID" value="CAB4146402.1"/>
    <property type="molecule type" value="Genomic_DNA"/>
</dbReference>
<protein>
    <submittedName>
        <fullName evidence="1">Uncharacterized protein</fullName>
    </submittedName>
</protein>
<sequence>MSSYLANGRSWDDAVAITKSDTESNAFSGIYVGGAGSVTVVTEAGTTVTFTAPPVGSIIPIRTSKVMAATTASLLVGFR</sequence>
<name>A0A6J5MJM3_9CAUD</name>
<organism evidence="1">
    <name type="scientific">uncultured Caudovirales phage</name>
    <dbReference type="NCBI Taxonomy" id="2100421"/>
    <lineage>
        <taxon>Viruses</taxon>
        <taxon>Duplodnaviria</taxon>
        <taxon>Heunggongvirae</taxon>
        <taxon>Uroviricota</taxon>
        <taxon>Caudoviricetes</taxon>
        <taxon>Peduoviridae</taxon>
        <taxon>Maltschvirus</taxon>
        <taxon>Maltschvirus maltsch</taxon>
    </lineage>
</organism>
<accession>A0A6J5MJM3</accession>
<evidence type="ECO:0000313" key="1">
    <source>
        <dbReference type="EMBL" id="CAB4146402.1"/>
    </source>
</evidence>
<reference evidence="1" key="1">
    <citation type="submission" date="2020-04" db="EMBL/GenBank/DDBJ databases">
        <authorList>
            <person name="Chiriac C."/>
            <person name="Salcher M."/>
            <person name="Ghai R."/>
            <person name="Kavagutti S V."/>
        </authorList>
    </citation>
    <scope>NUCLEOTIDE SEQUENCE</scope>
</reference>
<gene>
    <name evidence="1" type="ORF">UFOVP500_8</name>
</gene>
<proteinExistence type="predicted"/>